<dbReference type="RefSeq" id="WP_011942980.1">
    <property type="nucleotide sequence ID" value="NZ_DAITJQ010000003.1"/>
</dbReference>
<evidence type="ECO:0000313" key="4">
    <source>
        <dbReference type="EMBL" id="KUK22844.1"/>
    </source>
</evidence>
<dbReference type="InterPro" id="IPR020814">
    <property type="entry name" value="Ribosomal_S6_plastid/chlpt"/>
</dbReference>
<dbReference type="SUPFAM" id="SSF54995">
    <property type="entry name" value="Ribosomal protein S6"/>
    <property type="match status" value="1"/>
</dbReference>
<dbReference type="InterPro" id="IPR000529">
    <property type="entry name" value="Ribosomal_bS6"/>
</dbReference>
<dbReference type="Gene3D" id="3.30.70.60">
    <property type="match status" value="1"/>
</dbReference>
<reference evidence="4 5" key="1">
    <citation type="journal article" date="2015" name="MBio">
        <title>Genome-Resolved Metagenomic Analysis Reveals Roles for Candidate Phyla and Other Microbial Community Members in Biogeochemical Transformations in Oil Reservoirs.</title>
        <authorList>
            <person name="Hu P."/>
            <person name="Tom L."/>
            <person name="Singh A."/>
            <person name="Thomas B.C."/>
            <person name="Baker B.J."/>
            <person name="Piceno Y.M."/>
            <person name="Andersen G.L."/>
            <person name="Banfield J.F."/>
        </authorList>
    </citation>
    <scope>NUCLEOTIDE SEQUENCE [LARGE SCALE GENOMIC DNA]</scope>
    <source>
        <strain evidence="4">46_26</strain>
    </source>
</reference>
<dbReference type="PATRIC" id="fig|93930.3.peg.65"/>
<accession>A0A101EQ57</accession>
<gene>
    <name evidence="3" type="primary">rpsF</name>
    <name evidence="4" type="ORF">XD57_1055</name>
</gene>
<protein>
    <recommendedName>
        <fullName evidence="2 3">Small ribosomal subunit protein bS6</fullName>
    </recommendedName>
</protein>
<dbReference type="PANTHER" id="PTHR21011:SF1">
    <property type="entry name" value="SMALL RIBOSOMAL SUBUNIT PROTEIN BS6M"/>
    <property type="match status" value="1"/>
</dbReference>
<dbReference type="CDD" id="cd00473">
    <property type="entry name" value="bS6"/>
    <property type="match status" value="1"/>
</dbReference>
<dbReference type="SMR" id="A0A101EQ57"/>
<comment type="function">
    <text evidence="3">Binds together with bS18 to 16S ribosomal RNA.</text>
</comment>
<dbReference type="PANTHER" id="PTHR21011">
    <property type="entry name" value="MITOCHONDRIAL 28S RIBOSOMAL PROTEIN S6"/>
    <property type="match status" value="1"/>
</dbReference>
<evidence type="ECO:0000256" key="1">
    <source>
        <dbReference type="ARBA" id="ARBA00009512"/>
    </source>
</evidence>
<dbReference type="EMBL" id="LGFG01000085">
    <property type="protein sequence ID" value="KUK22844.1"/>
    <property type="molecule type" value="Genomic_DNA"/>
</dbReference>
<dbReference type="GO" id="GO:0006412">
    <property type="term" value="P:translation"/>
    <property type="evidence" value="ECO:0007669"/>
    <property type="project" value="UniProtKB-UniRule"/>
</dbReference>
<keyword evidence="3" id="KW-0699">rRNA-binding</keyword>
<sequence length="128" mass="15294">MAYVKERIYESMFIIAPNVPEEERENLVERVKKIIEERVKGKIEKVERMGMRKFAYEIKKFSEGDYTVIYFRCDGQNLQELENFYRVTPEIIRWQTFRRFDLEKKERKAQREKAAAEAVETGEGGSEA</sequence>
<comment type="caution">
    <text evidence="4">The sequence shown here is derived from an EMBL/GenBank/DDBJ whole genome shotgun (WGS) entry which is preliminary data.</text>
</comment>
<name>A0A101EQ57_9THEM</name>
<keyword evidence="3" id="KW-0687">Ribonucleoprotein</keyword>
<keyword evidence="3" id="KW-0694">RNA-binding</keyword>
<dbReference type="Proteomes" id="UP000058636">
    <property type="component" value="Unassembled WGS sequence"/>
</dbReference>
<dbReference type="HAMAP" id="MF_00360">
    <property type="entry name" value="Ribosomal_bS6"/>
    <property type="match status" value="1"/>
</dbReference>
<evidence type="ECO:0000313" key="5">
    <source>
        <dbReference type="Proteomes" id="UP000058636"/>
    </source>
</evidence>
<dbReference type="InterPro" id="IPR035980">
    <property type="entry name" value="Ribosomal_bS6_sf"/>
</dbReference>
<evidence type="ECO:0000256" key="3">
    <source>
        <dbReference type="HAMAP-Rule" id="MF_00360"/>
    </source>
</evidence>
<dbReference type="GO" id="GO:1990904">
    <property type="term" value="C:ribonucleoprotein complex"/>
    <property type="evidence" value="ECO:0007669"/>
    <property type="project" value="UniProtKB-KW"/>
</dbReference>
<organism evidence="4 5">
    <name type="scientific">Thermotoga petrophila</name>
    <dbReference type="NCBI Taxonomy" id="93929"/>
    <lineage>
        <taxon>Bacteria</taxon>
        <taxon>Thermotogati</taxon>
        <taxon>Thermotogota</taxon>
        <taxon>Thermotogae</taxon>
        <taxon>Thermotogales</taxon>
        <taxon>Thermotogaceae</taxon>
        <taxon>Thermotoga</taxon>
    </lineage>
</organism>
<dbReference type="OMA" id="AYPIQHK"/>
<proteinExistence type="inferred from homology"/>
<comment type="similarity">
    <text evidence="1 3">Belongs to the bacterial ribosomal protein bS6 family.</text>
</comment>
<dbReference type="GO" id="GO:0005840">
    <property type="term" value="C:ribosome"/>
    <property type="evidence" value="ECO:0007669"/>
    <property type="project" value="UniProtKB-KW"/>
</dbReference>
<dbReference type="NCBIfam" id="TIGR00166">
    <property type="entry name" value="S6"/>
    <property type="match status" value="1"/>
</dbReference>
<dbReference type="GO" id="GO:0003735">
    <property type="term" value="F:structural constituent of ribosome"/>
    <property type="evidence" value="ECO:0007669"/>
    <property type="project" value="InterPro"/>
</dbReference>
<keyword evidence="3 4" id="KW-0689">Ribosomal protein</keyword>
<dbReference type="GO" id="GO:0070181">
    <property type="term" value="F:small ribosomal subunit rRNA binding"/>
    <property type="evidence" value="ECO:0007669"/>
    <property type="project" value="TreeGrafter"/>
</dbReference>
<dbReference type="InterPro" id="IPR014717">
    <property type="entry name" value="Transl_elong_EF1B/ribsomal_bS6"/>
</dbReference>
<dbReference type="GO" id="GO:0005737">
    <property type="term" value="C:cytoplasm"/>
    <property type="evidence" value="ECO:0007669"/>
    <property type="project" value="UniProtKB-ARBA"/>
</dbReference>
<dbReference type="AlphaFoldDB" id="A0A101EQ57"/>
<dbReference type="Pfam" id="PF01250">
    <property type="entry name" value="Ribosomal_S6"/>
    <property type="match status" value="1"/>
</dbReference>
<evidence type="ECO:0000256" key="2">
    <source>
        <dbReference type="ARBA" id="ARBA00035294"/>
    </source>
</evidence>